<accession>A0ABV5W738</accession>
<feature type="compositionally biased region" description="Polar residues" evidence="4">
    <location>
        <begin position="37"/>
        <end position="50"/>
    </location>
</feature>
<keyword evidence="7" id="KW-1185">Reference proteome</keyword>
<feature type="chain" id="PRO_5045533534" evidence="5">
    <location>
        <begin position="23"/>
        <end position="448"/>
    </location>
</feature>
<dbReference type="PROSITE" id="PS01037">
    <property type="entry name" value="SBP_BACTERIAL_1"/>
    <property type="match status" value="1"/>
</dbReference>
<comment type="caution">
    <text evidence="6">The sequence shown here is derived from an EMBL/GenBank/DDBJ whole genome shotgun (WGS) entry which is preliminary data.</text>
</comment>
<organism evidence="6 7">
    <name type="scientific">Paenibacillus hodogayensis</name>
    <dbReference type="NCBI Taxonomy" id="279208"/>
    <lineage>
        <taxon>Bacteria</taxon>
        <taxon>Bacillati</taxon>
        <taxon>Bacillota</taxon>
        <taxon>Bacilli</taxon>
        <taxon>Bacillales</taxon>
        <taxon>Paenibacillaceae</taxon>
        <taxon>Paenibacillus</taxon>
    </lineage>
</organism>
<dbReference type="InterPro" id="IPR050490">
    <property type="entry name" value="Bact_solute-bd_prot1"/>
</dbReference>
<dbReference type="SUPFAM" id="SSF53850">
    <property type="entry name" value="Periplasmic binding protein-like II"/>
    <property type="match status" value="1"/>
</dbReference>
<dbReference type="Proteomes" id="UP001589619">
    <property type="component" value="Unassembled WGS sequence"/>
</dbReference>
<evidence type="ECO:0000313" key="6">
    <source>
        <dbReference type="EMBL" id="MFB9756385.1"/>
    </source>
</evidence>
<dbReference type="InterPro" id="IPR006061">
    <property type="entry name" value="SBP_1_CS"/>
</dbReference>
<evidence type="ECO:0000256" key="4">
    <source>
        <dbReference type="SAM" id="MobiDB-lite"/>
    </source>
</evidence>
<feature type="region of interest" description="Disordered" evidence="4">
    <location>
        <begin position="29"/>
        <end position="51"/>
    </location>
</feature>
<dbReference type="Gene3D" id="3.40.190.10">
    <property type="entry name" value="Periplasmic binding protein-like II"/>
    <property type="match status" value="1"/>
</dbReference>
<evidence type="ECO:0000313" key="7">
    <source>
        <dbReference type="Proteomes" id="UP001589619"/>
    </source>
</evidence>
<dbReference type="PANTHER" id="PTHR43649:SF12">
    <property type="entry name" value="DIACETYLCHITOBIOSE BINDING PROTEIN DASA"/>
    <property type="match status" value="1"/>
</dbReference>
<feature type="signal peptide" evidence="5">
    <location>
        <begin position="1"/>
        <end position="22"/>
    </location>
</feature>
<dbReference type="PANTHER" id="PTHR43649">
    <property type="entry name" value="ARABINOSE-BINDING PROTEIN-RELATED"/>
    <property type="match status" value="1"/>
</dbReference>
<keyword evidence="2" id="KW-0813">Transport</keyword>
<name>A0ABV5W738_9BACL</name>
<evidence type="ECO:0000256" key="2">
    <source>
        <dbReference type="ARBA" id="ARBA00022448"/>
    </source>
</evidence>
<dbReference type="RefSeq" id="WP_344917499.1">
    <property type="nucleotide sequence ID" value="NZ_BAAAYO010000021.1"/>
</dbReference>
<dbReference type="EMBL" id="JBHMAG010000022">
    <property type="protein sequence ID" value="MFB9756385.1"/>
    <property type="molecule type" value="Genomic_DNA"/>
</dbReference>
<comment type="similarity">
    <text evidence="1">Belongs to the bacterial solute-binding protein 1 family.</text>
</comment>
<evidence type="ECO:0000256" key="3">
    <source>
        <dbReference type="ARBA" id="ARBA00022729"/>
    </source>
</evidence>
<dbReference type="Pfam" id="PF01547">
    <property type="entry name" value="SBP_bac_1"/>
    <property type="match status" value="1"/>
</dbReference>
<evidence type="ECO:0000256" key="5">
    <source>
        <dbReference type="SAM" id="SignalP"/>
    </source>
</evidence>
<evidence type="ECO:0000256" key="1">
    <source>
        <dbReference type="ARBA" id="ARBA00008520"/>
    </source>
</evidence>
<sequence length="448" mass="49863">MIKHRTVALMVALLLVPSFMVACSQKGGNSDGGVQKADQSTPKTEPTVQKTDYKGGPAELLVLDINSGTTDEQFQKFFQDPIKAKYQDIKLTISRDGLDKLIAAGTFPDLLLVSNASLATVLEAGIPEDLTAMTKTYNINLGQLEPAVVQQMQKLGDQKAFYGMPFAMNYGAMVYNQDIFNKFGIPYPKDTMNYDELLELGKKLTRTDSGTNYIGVMPPDLRQMYWQYGVPVFDKAKGKAFLTSDQHAKVFNQLKQFYSIPGYMEKSNYIHSTDLFFMEQRVAMYPNWIAAFITFFNKAGSKDKFNWDLTAHPSYSDRPGLGKEVDFHMAVVNKSGKHREAAYQVLLSLLSVEVQTQLSKAGRLSVLKNDDIRKAFGSDSDIYKGKNLQAIFKVSPSPLPEASKFDPKINALLNGEVSKNVMVNGTDINTALRNGEEKANKEIVEVAQ</sequence>
<protein>
    <submittedName>
        <fullName evidence="6">ABC transporter substrate-binding protein</fullName>
    </submittedName>
</protein>
<dbReference type="PROSITE" id="PS51257">
    <property type="entry name" value="PROKAR_LIPOPROTEIN"/>
    <property type="match status" value="1"/>
</dbReference>
<reference evidence="6 7" key="1">
    <citation type="submission" date="2024-09" db="EMBL/GenBank/DDBJ databases">
        <authorList>
            <person name="Sun Q."/>
            <person name="Mori K."/>
        </authorList>
    </citation>
    <scope>NUCLEOTIDE SEQUENCE [LARGE SCALE GENOMIC DNA]</scope>
    <source>
        <strain evidence="6 7">JCM 12520</strain>
    </source>
</reference>
<dbReference type="InterPro" id="IPR006059">
    <property type="entry name" value="SBP"/>
</dbReference>
<gene>
    <name evidence="6" type="ORF">ACFFNY_32815</name>
</gene>
<proteinExistence type="inferred from homology"/>
<keyword evidence="3 5" id="KW-0732">Signal</keyword>